<dbReference type="Pfam" id="PF13483">
    <property type="entry name" value="Lactamase_B_3"/>
    <property type="match status" value="1"/>
</dbReference>
<dbReference type="RefSeq" id="WP_092661654.1">
    <property type="nucleotide sequence ID" value="NZ_FOCX01000015.1"/>
</dbReference>
<dbReference type="InterPro" id="IPR050114">
    <property type="entry name" value="UPF0173_UPF0282_UlaG_hydrolase"/>
</dbReference>
<keyword evidence="2" id="KW-1185">Reference proteome</keyword>
<reference evidence="2" key="1">
    <citation type="submission" date="2016-10" db="EMBL/GenBank/DDBJ databases">
        <authorList>
            <person name="Varghese N."/>
            <person name="Submissions S."/>
        </authorList>
    </citation>
    <scope>NUCLEOTIDE SEQUENCE [LARGE SCALE GENOMIC DNA]</scope>
    <source>
        <strain evidence="2">IBRC-M 10043</strain>
    </source>
</reference>
<organism evidence="1 2">
    <name type="scientific">Halorientalis persicus</name>
    <dbReference type="NCBI Taxonomy" id="1367881"/>
    <lineage>
        <taxon>Archaea</taxon>
        <taxon>Methanobacteriati</taxon>
        <taxon>Methanobacteriota</taxon>
        <taxon>Stenosarchaea group</taxon>
        <taxon>Halobacteria</taxon>
        <taxon>Halobacteriales</taxon>
        <taxon>Haloarculaceae</taxon>
        <taxon>Halorientalis</taxon>
    </lineage>
</organism>
<dbReference type="PANTHER" id="PTHR43546:SF8">
    <property type="entry name" value="METALLO-BETA-LACTAMASE DOMAIN-CONTAINING PROTEIN"/>
    <property type="match status" value="1"/>
</dbReference>
<dbReference type="Gene3D" id="3.60.15.10">
    <property type="entry name" value="Ribonuclease Z/Hydroxyacylglutathione hydrolase-like"/>
    <property type="match status" value="1"/>
</dbReference>
<dbReference type="InterPro" id="IPR036866">
    <property type="entry name" value="RibonucZ/Hydroxyglut_hydro"/>
</dbReference>
<gene>
    <name evidence="1" type="ORF">SAMN05216388_101529</name>
</gene>
<name>A0A1H8R030_9EURY</name>
<dbReference type="SUPFAM" id="SSF56281">
    <property type="entry name" value="Metallo-hydrolase/oxidoreductase"/>
    <property type="match status" value="1"/>
</dbReference>
<evidence type="ECO:0000313" key="2">
    <source>
        <dbReference type="Proteomes" id="UP000198775"/>
    </source>
</evidence>
<sequence length="250" mass="27372">MTVHYDDLRVDWLGYATVRIEAPDGTVVYLDPGRYGVLDDYDARGGIPAREASGGSSDQWSDGDLVCVSHVHHYDSDGIERVAREDATVLVHEAVHHSETDRDVTPVRDLPYDTRRVDDELDDLIDDVIVRTTAAYNHPDGPHTRPDGTPIHPEGTGCGFLLDFDGTTVFWTGDTDVLDGHAELDVDLLLVPIGGTYTMDRESAADLAEAMDPGLVVPIHYDTFEAIEADAEAFADDLEQRGVPVSLAEK</sequence>
<dbReference type="AlphaFoldDB" id="A0A1H8R030"/>
<protein>
    <submittedName>
        <fullName evidence="1">L-ascorbate metabolism protein UlaG, beta-lactamase superfamily</fullName>
    </submittedName>
</protein>
<dbReference type="EMBL" id="FOCX01000015">
    <property type="protein sequence ID" value="SEO59478.1"/>
    <property type="molecule type" value="Genomic_DNA"/>
</dbReference>
<accession>A0A1H8R030</accession>
<evidence type="ECO:0000313" key="1">
    <source>
        <dbReference type="EMBL" id="SEO59478.1"/>
    </source>
</evidence>
<dbReference type="PANTHER" id="PTHR43546">
    <property type="entry name" value="UPF0173 METAL-DEPENDENT HYDROLASE MJ1163-RELATED"/>
    <property type="match status" value="1"/>
</dbReference>
<dbReference type="OrthoDB" id="337606at2157"/>
<dbReference type="Proteomes" id="UP000198775">
    <property type="component" value="Unassembled WGS sequence"/>
</dbReference>
<proteinExistence type="predicted"/>